<organism evidence="16 17">
    <name type="scientific">Stichopus japonicus</name>
    <name type="common">Sea cucumber</name>
    <dbReference type="NCBI Taxonomy" id="307972"/>
    <lineage>
        <taxon>Eukaryota</taxon>
        <taxon>Metazoa</taxon>
        <taxon>Echinodermata</taxon>
        <taxon>Eleutherozoa</taxon>
        <taxon>Echinozoa</taxon>
        <taxon>Holothuroidea</taxon>
        <taxon>Aspidochirotacea</taxon>
        <taxon>Aspidochirotida</taxon>
        <taxon>Stichopodidae</taxon>
        <taxon>Apostichopus</taxon>
    </lineage>
</organism>
<comment type="similarity">
    <text evidence="2">Belongs to the glycosyltransferase 29 family.</text>
</comment>
<reference evidence="16 17" key="1">
    <citation type="journal article" date="2017" name="PLoS Biol.">
        <title>The sea cucumber genome provides insights into morphological evolution and visceral regeneration.</title>
        <authorList>
            <person name="Zhang X."/>
            <person name="Sun L."/>
            <person name="Yuan J."/>
            <person name="Sun Y."/>
            <person name="Gao Y."/>
            <person name="Zhang L."/>
            <person name="Li S."/>
            <person name="Dai H."/>
            <person name="Hamel J.F."/>
            <person name="Liu C."/>
            <person name="Yu Y."/>
            <person name="Liu S."/>
            <person name="Lin W."/>
            <person name="Guo K."/>
            <person name="Jin S."/>
            <person name="Xu P."/>
            <person name="Storey K.B."/>
            <person name="Huan P."/>
            <person name="Zhang T."/>
            <person name="Zhou Y."/>
            <person name="Zhang J."/>
            <person name="Lin C."/>
            <person name="Li X."/>
            <person name="Xing L."/>
            <person name="Huo D."/>
            <person name="Sun M."/>
            <person name="Wang L."/>
            <person name="Mercier A."/>
            <person name="Li F."/>
            <person name="Yang H."/>
            <person name="Xiang J."/>
        </authorList>
    </citation>
    <scope>NUCLEOTIDE SEQUENCE [LARGE SCALE GENOMIC DNA]</scope>
    <source>
        <strain evidence="16">Shaxun</strain>
        <tissue evidence="16">Muscle</tissue>
    </source>
</reference>
<evidence type="ECO:0000256" key="7">
    <source>
        <dbReference type="ARBA" id="ARBA00022981"/>
    </source>
</evidence>
<dbReference type="AlphaFoldDB" id="A0A2G8JN68"/>
<evidence type="ECO:0000256" key="2">
    <source>
        <dbReference type="ARBA" id="ARBA00006003"/>
    </source>
</evidence>
<evidence type="ECO:0000313" key="17">
    <source>
        <dbReference type="Proteomes" id="UP000230750"/>
    </source>
</evidence>
<dbReference type="EMBL" id="MRZV01001546">
    <property type="protein sequence ID" value="PIK37159.1"/>
    <property type="molecule type" value="Genomic_DNA"/>
</dbReference>
<dbReference type="GO" id="GO:0000139">
    <property type="term" value="C:Golgi membrane"/>
    <property type="evidence" value="ECO:0007669"/>
    <property type="project" value="UniProtKB-SubCell"/>
</dbReference>
<keyword evidence="6" id="KW-0735">Signal-anchor</keyword>
<dbReference type="Pfam" id="PF00777">
    <property type="entry name" value="Glyco_transf_29"/>
    <property type="match status" value="1"/>
</dbReference>
<comment type="subcellular location">
    <subcellularLocation>
        <location evidence="1">Golgi apparatus membrane</location>
        <topology evidence="1">Single-pass type II membrane protein</topology>
    </subcellularLocation>
</comment>
<comment type="caution">
    <text evidence="16">The sequence shown here is derived from an EMBL/GenBank/DDBJ whole genome shotgun (WGS) entry which is preliminary data.</text>
</comment>
<evidence type="ECO:0000256" key="9">
    <source>
        <dbReference type="ARBA" id="ARBA00023034"/>
    </source>
</evidence>
<keyword evidence="12" id="KW-1015">Disulfide bond</keyword>
<evidence type="ECO:0000256" key="3">
    <source>
        <dbReference type="ARBA" id="ARBA00022676"/>
    </source>
</evidence>
<evidence type="ECO:0000256" key="6">
    <source>
        <dbReference type="ARBA" id="ARBA00022968"/>
    </source>
</evidence>
<name>A0A2G8JN68_STIJA</name>
<keyword evidence="11 15" id="KW-0472">Membrane</keyword>
<keyword evidence="3 16" id="KW-0328">Glycosyltransferase</keyword>
<dbReference type="InterPro" id="IPR001675">
    <property type="entry name" value="Glyco_trans_29"/>
</dbReference>
<evidence type="ECO:0000256" key="4">
    <source>
        <dbReference type="ARBA" id="ARBA00022679"/>
    </source>
</evidence>
<accession>A0A2G8JN68</accession>
<keyword evidence="8 15" id="KW-1133">Transmembrane helix</keyword>
<evidence type="ECO:0000256" key="13">
    <source>
        <dbReference type="ARBA" id="ARBA00023180"/>
    </source>
</evidence>
<evidence type="ECO:0000256" key="11">
    <source>
        <dbReference type="ARBA" id="ARBA00023136"/>
    </source>
</evidence>
<evidence type="ECO:0000313" key="16">
    <source>
        <dbReference type="EMBL" id="PIK37159.1"/>
    </source>
</evidence>
<keyword evidence="13" id="KW-0325">Glycoprotein</keyword>
<evidence type="ECO:0000256" key="1">
    <source>
        <dbReference type="ARBA" id="ARBA00004323"/>
    </source>
</evidence>
<dbReference type="STRING" id="307972.A0A2G8JN68"/>
<keyword evidence="10" id="KW-0443">Lipid metabolism</keyword>
<keyword evidence="5 15" id="KW-0812">Transmembrane</keyword>
<sequence>MTDNAKPKDFPQVSCESNSAKQYAVFFLVLYTFLMGFVFLSYLYTLDISGSNKAPADDVIILHKSSVVKYKDSSFDEGKLLVKISFHQPGKPAAVLEHYKSMRTGETLKKRCKKCALVSSSGQMLGSKLGKEIDSMPCVIRMNASPTEGYEEDVGARTTVRVVCYMTSEPLVADSEKLLIQERNKSLEKVLLFGLNTPNHKWALNKIESLLVQYPETQFYSLDEVGEMESDLIFEKETGKPKYNTNTWLSTGWFTMLAALDMCEELHVYGMVHENYCDENPDSTVKYHYFQTWDVPTECGYYNSHENTVYVGGHRFITEKAIFARWARMFNIHFHNPGWKPSELKNKESLDTPFVIRQEVPKTVFMSVLESVLRWSVGNFL</sequence>
<dbReference type="InterPro" id="IPR038578">
    <property type="entry name" value="GT29-like_sf"/>
</dbReference>
<gene>
    <name evidence="16" type="ORF">BSL78_26006</name>
</gene>
<comment type="catalytic activity">
    <reaction evidence="14">
        <text>a ganglioside GM1b (d18:1(4E)) + CMP-N-acetyl-beta-neuraminate = a ganglioside GD1alpha (d18:1(4E)) + CMP + H(+)</text>
        <dbReference type="Rhea" id="RHEA:41968"/>
        <dbReference type="ChEBI" id="CHEBI:15378"/>
        <dbReference type="ChEBI" id="CHEBI:57812"/>
        <dbReference type="ChEBI" id="CHEBI:60377"/>
        <dbReference type="ChEBI" id="CHEBI:78568"/>
        <dbReference type="ChEBI" id="CHEBI:78569"/>
    </reaction>
    <physiologicalReaction direction="left-to-right" evidence="14">
        <dbReference type="Rhea" id="RHEA:41969"/>
    </physiologicalReaction>
</comment>
<evidence type="ECO:0000256" key="10">
    <source>
        <dbReference type="ARBA" id="ARBA00023098"/>
    </source>
</evidence>
<evidence type="ECO:0000256" key="8">
    <source>
        <dbReference type="ARBA" id="ARBA00022989"/>
    </source>
</evidence>
<dbReference type="GO" id="GO:0001665">
    <property type="term" value="F:alpha-N-acetylgalactosaminide alpha-2,6-sialyltransferase activity"/>
    <property type="evidence" value="ECO:0007669"/>
    <property type="project" value="TreeGrafter"/>
</dbReference>
<evidence type="ECO:0000256" key="14">
    <source>
        <dbReference type="ARBA" id="ARBA00043744"/>
    </source>
</evidence>
<keyword evidence="7" id="KW-0730">Sialic acid</keyword>
<dbReference type="CDD" id="cd23965">
    <property type="entry name" value="GT29_ST6GALNAC3_4_5_6"/>
    <property type="match status" value="1"/>
</dbReference>
<evidence type="ECO:0000256" key="15">
    <source>
        <dbReference type="SAM" id="Phobius"/>
    </source>
</evidence>
<feature type="transmembrane region" description="Helical" evidence="15">
    <location>
        <begin position="23"/>
        <end position="44"/>
    </location>
</feature>
<keyword evidence="9" id="KW-0333">Golgi apparatus</keyword>
<evidence type="ECO:0000256" key="12">
    <source>
        <dbReference type="ARBA" id="ARBA00023157"/>
    </source>
</evidence>
<proteinExistence type="inferred from homology"/>
<keyword evidence="4 16" id="KW-0808">Transferase</keyword>
<dbReference type="GO" id="GO:0001574">
    <property type="term" value="P:ganglioside biosynthetic process"/>
    <property type="evidence" value="ECO:0007669"/>
    <property type="project" value="TreeGrafter"/>
</dbReference>
<evidence type="ECO:0000256" key="5">
    <source>
        <dbReference type="ARBA" id="ARBA00022692"/>
    </source>
</evidence>
<dbReference type="OrthoDB" id="10264956at2759"/>
<dbReference type="PANTHER" id="PTHR45906:SF1">
    <property type="entry name" value="ALPHA-N-ACETYL-NEURAMINYL-2,3-BETA-GALACTOSYL-1, 3-N-ACETYL-GALACTOSAMINIDE ALPHA-2,6-SIALYLTRANSFERASE-LIKE"/>
    <property type="match status" value="1"/>
</dbReference>
<dbReference type="Proteomes" id="UP000230750">
    <property type="component" value="Unassembled WGS sequence"/>
</dbReference>
<dbReference type="PANTHER" id="PTHR45906">
    <property type="entry name" value="ALPHA-N-ACETYL-NEURAMINYL-2,3-BETA-GALACTOSYL-1, 3-N-ACETYL-GALACTOSAMINIDE ALPHA-2,6-SIALYLTRANSFERASE-LIKE"/>
    <property type="match status" value="1"/>
</dbReference>
<protein>
    <submittedName>
        <fullName evidence="16">Putative alpha-N-acetylgalactosaminide alpha-2,6-sialyltransferase 3 isoform X1</fullName>
    </submittedName>
</protein>
<keyword evidence="17" id="KW-1185">Reference proteome</keyword>
<dbReference type="Gene3D" id="3.90.1480.20">
    <property type="entry name" value="Glycosyl transferase family 29"/>
    <property type="match status" value="1"/>
</dbReference>